<proteinExistence type="predicted"/>
<evidence type="ECO:0000313" key="1">
    <source>
        <dbReference type="EMBL" id="KAF0686653.1"/>
    </source>
</evidence>
<dbReference type="AlphaFoldDB" id="A0A485LMH7"/>
<dbReference type="Proteomes" id="UP000332933">
    <property type="component" value="Unassembled WGS sequence"/>
</dbReference>
<accession>A0A485LMH7</accession>
<evidence type="ECO:0000313" key="3">
    <source>
        <dbReference type="Proteomes" id="UP000332933"/>
    </source>
</evidence>
<keyword evidence="3" id="KW-1185">Reference proteome</keyword>
<evidence type="ECO:0000313" key="2">
    <source>
        <dbReference type="EMBL" id="VFT98165.1"/>
    </source>
</evidence>
<name>A0A485LMH7_9STRA</name>
<reference evidence="1" key="2">
    <citation type="submission" date="2019-06" db="EMBL/GenBank/DDBJ databases">
        <title>Genomics analysis of Aphanomyces spp. identifies a new class of oomycete effector associated with host adaptation.</title>
        <authorList>
            <person name="Gaulin E."/>
        </authorList>
    </citation>
    <scope>NUCLEOTIDE SEQUENCE</scope>
    <source>
        <strain evidence="1">CBS 578.67</strain>
    </source>
</reference>
<dbReference type="EMBL" id="VJMH01006979">
    <property type="protein sequence ID" value="KAF0686653.1"/>
    <property type="molecule type" value="Genomic_DNA"/>
</dbReference>
<reference evidence="2 3" key="1">
    <citation type="submission" date="2019-03" db="EMBL/GenBank/DDBJ databases">
        <authorList>
            <person name="Gaulin E."/>
            <person name="Dumas B."/>
        </authorList>
    </citation>
    <scope>NUCLEOTIDE SEQUENCE [LARGE SCALE GENOMIC DNA]</scope>
    <source>
        <strain evidence="2">CBS 568.67</strain>
    </source>
</reference>
<organism evidence="2 3">
    <name type="scientific">Aphanomyces stellatus</name>
    <dbReference type="NCBI Taxonomy" id="120398"/>
    <lineage>
        <taxon>Eukaryota</taxon>
        <taxon>Sar</taxon>
        <taxon>Stramenopiles</taxon>
        <taxon>Oomycota</taxon>
        <taxon>Saprolegniomycetes</taxon>
        <taxon>Saprolegniales</taxon>
        <taxon>Verrucalvaceae</taxon>
        <taxon>Aphanomyces</taxon>
    </lineage>
</organism>
<dbReference type="EMBL" id="CAADRA010007005">
    <property type="protein sequence ID" value="VFT98165.1"/>
    <property type="molecule type" value="Genomic_DNA"/>
</dbReference>
<gene>
    <name evidence="2" type="primary">Aste57867_21495</name>
    <name evidence="1" type="ORF">As57867_021426</name>
    <name evidence="2" type="ORF">ASTE57867_21495</name>
</gene>
<sequence length="144" mass="16307">MTLPFHMQLLDHALVRFGRVISFQIIVTARSTPTMSGTSKIKPTPLRRLAQIIHHWFKPKSHPLARDDLDNNEEDAPRSAFVPCCHVTSKSSCMATSPPPQVRLICSMWMACGFLHCVRVDIAMIDASVVSLSHYAQSKRRRRL</sequence>
<protein>
    <submittedName>
        <fullName evidence="2">Aste57867_21495 protein</fullName>
    </submittedName>
</protein>